<protein>
    <recommendedName>
        <fullName evidence="3">F-box domain-containing protein</fullName>
    </recommendedName>
</protein>
<evidence type="ECO:0008006" key="3">
    <source>
        <dbReference type="Google" id="ProtNLM"/>
    </source>
</evidence>
<dbReference type="InterPro" id="IPR032675">
    <property type="entry name" value="LRR_dom_sf"/>
</dbReference>
<dbReference type="EMBL" id="JACAZH010000001">
    <property type="protein sequence ID" value="KAF7377783.1"/>
    <property type="molecule type" value="Genomic_DNA"/>
</dbReference>
<dbReference type="SUPFAM" id="SSF52047">
    <property type="entry name" value="RNI-like"/>
    <property type="match status" value="1"/>
</dbReference>
<evidence type="ECO:0000313" key="2">
    <source>
        <dbReference type="Proteomes" id="UP000623467"/>
    </source>
</evidence>
<sequence>MPVLPQELIDEIIDHLANCSDHLRTCSLVSRAWVPRCRSHLFKTCRLYSHSVVGFRDILSVPGCTFLRDICEIDVCKSSCDEVTSGYLDEIAPVLASLTSIRALRMTFGHSLRRAFFCNGFSTGFPNVTRLTLSFQGHYDGEPGAPLIDLIRLFPVLQELYISRFDGIVSDPSPQAVPPPGLRRLELQDDALRPILMWVSVSKHPKVDSLTLSNLCGNAAVVRAATAQMRDLRHLDIDLTWSMESGGNHTPILDFLPHSSVRTLIVRDTSHDLEHANVHEMMLLITKLSSPTLESLTMDLNLLLYMNMDWGALDTAWPKRFPRLQNVLVECGRHDGHSDHGQFLYEALPLLAASRMLSIKYTATPIVYW</sequence>
<evidence type="ECO:0000313" key="1">
    <source>
        <dbReference type="EMBL" id="KAF7377783.1"/>
    </source>
</evidence>
<comment type="caution">
    <text evidence="1">The sequence shown here is derived from an EMBL/GenBank/DDBJ whole genome shotgun (WGS) entry which is preliminary data.</text>
</comment>
<gene>
    <name evidence="1" type="ORF">MSAN_00201600</name>
</gene>
<name>A0A8H6ZF02_9AGAR</name>
<dbReference type="AlphaFoldDB" id="A0A8H6ZF02"/>
<dbReference type="OrthoDB" id="2788229at2759"/>
<organism evidence="1 2">
    <name type="scientific">Mycena sanguinolenta</name>
    <dbReference type="NCBI Taxonomy" id="230812"/>
    <lineage>
        <taxon>Eukaryota</taxon>
        <taxon>Fungi</taxon>
        <taxon>Dikarya</taxon>
        <taxon>Basidiomycota</taxon>
        <taxon>Agaricomycotina</taxon>
        <taxon>Agaricomycetes</taxon>
        <taxon>Agaricomycetidae</taxon>
        <taxon>Agaricales</taxon>
        <taxon>Marasmiineae</taxon>
        <taxon>Mycenaceae</taxon>
        <taxon>Mycena</taxon>
    </lineage>
</organism>
<accession>A0A8H6ZF02</accession>
<dbReference type="Gene3D" id="3.80.10.10">
    <property type="entry name" value="Ribonuclease Inhibitor"/>
    <property type="match status" value="1"/>
</dbReference>
<keyword evidence="2" id="KW-1185">Reference proteome</keyword>
<dbReference type="Proteomes" id="UP000623467">
    <property type="component" value="Unassembled WGS sequence"/>
</dbReference>
<reference evidence="1" key="1">
    <citation type="submission" date="2020-05" db="EMBL/GenBank/DDBJ databases">
        <title>Mycena genomes resolve the evolution of fungal bioluminescence.</title>
        <authorList>
            <person name="Tsai I.J."/>
        </authorList>
    </citation>
    <scope>NUCLEOTIDE SEQUENCE</scope>
    <source>
        <strain evidence="1">160909Yilan</strain>
    </source>
</reference>
<proteinExistence type="predicted"/>